<dbReference type="Gene3D" id="4.10.1240.10">
    <property type="entry name" value="GPCR, family 2, extracellular hormone receptor domain"/>
    <property type="match status" value="1"/>
</dbReference>
<dbReference type="Gene3D" id="2.60.220.50">
    <property type="match status" value="1"/>
</dbReference>
<dbReference type="InterPro" id="IPR056274">
    <property type="entry name" value="Ig_ADGRF3"/>
</dbReference>
<dbReference type="InterPro" id="IPR000832">
    <property type="entry name" value="GPCR_2_secretin-like"/>
</dbReference>
<feature type="domain" description="GAIN-B" evidence="14">
    <location>
        <begin position="874"/>
        <end position="1039"/>
    </location>
</feature>
<dbReference type="InterPro" id="IPR051587">
    <property type="entry name" value="Adhesion_GPCR"/>
</dbReference>
<dbReference type="InterPro" id="IPR036445">
    <property type="entry name" value="GPCR_2_extracell_dom_sf"/>
</dbReference>
<accession>A0AAD1R974</accession>
<keyword evidence="5" id="KW-0297">G-protein coupled receptor</keyword>
<evidence type="ECO:0000313" key="18">
    <source>
        <dbReference type="EMBL" id="CAH2245774.1"/>
    </source>
</evidence>
<feature type="transmembrane region" description="Helical" evidence="12">
    <location>
        <begin position="1128"/>
        <end position="1147"/>
    </location>
</feature>
<evidence type="ECO:0000256" key="8">
    <source>
        <dbReference type="ARBA" id="ARBA00023170"/>
    </source>
</evidence>
<dbReference type="GO" id="GO:0016020">
    <property type="term" value="C:membrane"/>
    <property type="evidence" value="ECO:0007669"/>
    <property type="project" value="UniProtKB-SubCell"/>
</dbReference>
<dbReference type="Proteomes" id="UP001295444">
    <property type="component" value="Chromosome 02"/>
</dbReference>
<comment type="similarity">
    <text evidence="2">Belongs to the G-protein coupled receptor 2 family. Adhesion G-protein coupled receptor (ADGR) subfamily.</text>
</comment>
<dbReference type="InterPro" id="IPR057400">
    <property type="entry name" value="ADGRF3/5_N"/>
</dbReference>
<dbReference type="GO" id="GO:0007166">
    <property type="term" value="P:cell surface receptor signaling pathway"/>
    <property type="evidence" value="ECO:0007669"/>
    <property type="project" value="InterPro"/>
</dbReference>
<keyword evidence="6 12" id="KW-0472">Membrane</keyword>
<name>A0AAD1R974_PELCU</name>
<evidence type="ECO:0000256" key="12">
    <source>
        <dbReference type="SAM" id="Phobius"/>
    </source>
</evidence>
<dbReference type="PROSITE" id="PS50221">
    <property type="entry name" value="GAIN_B"/>
    <property type="match status" value="1"/>
</dbReference>
<reference evidence="18" key="1">
    <citation type="submission" date="2022-03" db="EMBL/GenBank/DDBJ databases">
        <authorList>
            <person name="Alioto T."/>
            <person name="Alioto T."/>
            <person name="Gomez Garrido J."/>
        </authorList>
    </citation>
    <scope>NUCLEOTIDE SEQUENCE</scope>
</reference>
<dbReference type="InterPro" id="IPR001879">
    <property type="entry name" value="GPCR_2_extracellular_dom"/>
</dbReference>
<dbReference type="InterPro" id="IPR017981">
    <property type="entry name" value="GPCR_2-like_7TM"/>
</dbReference>
<dbReference type="GO" id="GO:0004930">
    <property type="term" value="F:G protein-coupled receptor activity"/>
    <property type="evidence" value="ECO:0007669"/>
    <property type="project" value="UniProtKB-KW"/>
</dbReference>
<feature type="domain" description="G-protein coupled receptors family 2 profile 1" evidence="15">
    <location>
        <begin position="664"/>
        <end position="748"/>
    </location>
</feature>
<feature type="domain" description="G-protein coupled receptors family 2 profile 2" evidence="16">
    <location>
        <begin position="1043"/>
        <end position="1300"/>
    </location>
</feature>
<feature type="transmembrane region" description="Helical" evidence="12">
    <location>
        <begin position="1243"/>
        <end position="1264"/>
    </location>
</feature>
<dbReference type="SUPFAM" id="SSF111418">
    <property type="entry name" value="Hormone receptor domain"/>
    <property type="match status" value="1"/>
</dbReference>
<feature type="transmembrane region" description="Helical" evidence="12">
    <location>
        <begin position="1085"/>
        <end position="1108"/>
    </location>
</feature>
<dbReference type="EMBL" id="OW240913">
    <property type="protein sequence ID" value="CAH2245774.1"/>
    <property type="molecule type" value="Genomic_DNA"/>
</dbReference>
<evidence type="ECO:0000256" key="5">
    <source>
        <dbReference type="ARBA" id="ARBA00023040"/>
    </source>
</evidence>
<evidence type="ECO:0000256" key="1">
    <source>
        <dbReference type="ARBA" id="ARBA00004141"/>
    </source>
</evidence>
<gene>
    <name evidence="18" type="ORF">PECUL_23A022885</name>
</gene>
<feature type="domain" description="Ig-like" evidence="17">
    <location>
        <begin position="609"/>
        <end position="696"/>
    </location>
</feature>
<sequence>MPSKVVRDAFCLNQQAFSIGVLISSQSDSFVPGEIKNNRPHITSIKAPDGKQKTTPTDIAQIFTTFFKTLYNHSPQDNASAADTPQNITEFLTYLKLLKLHTAAITDLAAPITKDEINAAISSLKSNKAPAAWNPSEYLLYTDILIEGYSANAAESYITTQIVPVTFAINSTTSVNIMQVNITTECNVTDTVKSCACKPGYKWNITVCYTYQACNNSNSSFCSCLIVLDDNIPFCEQQIIVTAKNVTLKGAFTFNRTFTTDLQDPTSQLYKAMEYNITLALLNAYAANSNLLEVSVTAFSSCAGLNSFNTSTLCGTSFREHMTETGAAPITNMTRKGVSSTTVSKGLSNFEAEDSTQVTAWNPSEYLLYTDILIEGYSANAAESYITTQIVPVTFAINSTTSVNIMQVNITTECNVTDTVKSCACKPGYKWNITVCYTYQACNNSNSSFCSCLIVLDDNIPFCEQQIIVTAKNGSRFSVHAITLKGAFTFNRTFTTDLQDPTSQLYKAMEYNITLARPEHPTLAYKGCRPVGLSLMIFTNGGSIIANYKMVVAGSISSQLLAANNLAAMQSIPTVVSSQMSSSGTYICQFFNSSLVHEAKSQVNVTLLPTEIIVNPIQRSLPPGDTSQLVLECCVSFDLEVYNVTWQYNSVTRIAQLGKRTDLECYSLIPPTPAADTNYTCIFTNTAGQTKDNSISITVFKAEDIFCKINVSNSVTWNATKAGVTAVSNCPSGMSGTVSRTCSPSGVWMNVEDNCISQLLQNALQNAQTLDQGLGDSQVVVPEIIKQLSSPNGTRITNTAEVSAIVDILQTVSKVSLNANNSFGINVIANFLTIASNLTDPFYSSFWNQGSSPRASQVLKLVECFTMLLDANNATFQISLPNIQLKGSSYSKGASVANYEKAFDLDLDVSMSIEKQTISSLLGQNDVTITSVVMSTIGNILPTNTSKFNSPQLNSIVQSTAIKLSDSGYFSTDIVMMFEINTTNDKYSQHCVFWDFSDPDSGGRWSDAGCTSNVKHNKTYCSCNHLTSFAVLMSVSVEALASIEEITLAGLGVSILSLCICICVESFVWKSVVRTNISYFRHLSLVNIALSLMIADVCFLTAAFPSIITHSYVCLAITFLNHFFYLSLFFWTFCQSLMLLHQLLFVFHHLRKRVYISFAYFMGYFIPATIAAGTFLYFKPKGRYMNESVCWLNSNTGAIYAFAVPAGSIIVFNFITLLVVISKLSRPSVSDANHPEDRETAKSIVKAIVVLTPVFGLTWAFGFALLTDLDNLTRKVFTYAFSGMNAFQGFFILLTCLTERKVREALCSKESSTTSSTTTLKSVSEVQSKTSSSVKKEK</sequence>
<dbReference type="InterPro" id="IPR057244">
    <property type="entry name" value="GAIN_B"/>
</dbReference>
<dbReference type="PROSITE" id="PS50261">
    <property type="entry name" value="G_PROTEIN_RECEP_F2_4"/>
    <property type="match status" value="1"/>
</dbReference>
<evidence type="ECO:0000256" key="4">
    <source>
        <dbReference type="ARBA" id="ARBA00022989"/>
    </source>
</evidence>
<dbReference type="PANTHER" id="PTHR45813">
    <property type="entry name" value="IG-LIKE DOMAIN-CONTAINING PROTEIN"/>
    <property type="match status" value="1"/>
</dbReference>
<dbReference type="InterPro" id="IPR000082">
    <property type="entry name" value="SEA_dom"/>
</dbReference>
<proteinExistence type="inferred from homology"/>
<dbReference type="PROSITE" id="PS50835">
    <property type="entry name" value="IG_LIKE"/>
    <property type="match status" value="1"/>
</dbReference>
<evidence type="ECO:0000256" key="11">
    <source>
        <dbReference type="SAM" id="MobiDB-lite"/>
    </source>
</evidence>
<evidence type="ECO:0000256" key="6">
    <source>
        <dbReference type="ARBA" id="ARBA00023136"/>
    </source>
</evidence>
<keyword evidence="10" id="KW-0807">Transducer</keyword>
<feature type="transmembrane region" description="Helical" evidence="12">
    <location>
        <begin position="1276"/>
        <end position="1297"/>
    </location>
</feature>
<keyword evidence="3 12" id="KW-0812">Transmembrane</keyword>
<keyword evidence="19" id="KW-1185">Reference proteome</keyword>
<comment type="subcellular location">
    <subcellularLocation>
        <location evidence="1">Membrane</location>
        <topology evidence="1">Multi-pass membrane protein</topology>
    </subcellularLocation>
</comment>
<keyword evidence="4 12" id="KW-1133">Transmembrane helix</keyword>
<dbReference type="InterPro" id="IPR007110">
    <property type="entry name" value="Ig-like_dom"/>
</dbReference>
<dbReference type="Pfam" id="PF24528">
    <property type="entry name" value="Ig_ADGRF3"/>
    <property type="match status" value="1"/>
</dbReference>
<dbReference type="InterPro" id="IPR000203">
    <property type="entry name" value="GPS"/>
</dbReference>
<feature type="region of interest" description="Disordered" evidence="11">
    <location>
        <begin position="1310"/>
        <end position="1338"/>
    </location>
</feature>
<evidence type="ECO:0000259" key="13">
    <source>
        <dbReference type="PROSITE" id="PS50024"/>
    </source>
</evidence>
<dbReference type="Pfam" id="PF02793">
    <property type="entry name" value="HRM"/>
    <property type="match status" value="1"/>
</dbReference>
<organism evidence="18 19">
    <name type="scientific">Pelobates cultripes</name>
    <name type="common">Western spadefoot toad</name>
    <dbReference type="NCBI Taxonomy" id="61616"/>
    <lineage>
        <taxon>Eukaryota</taxon>
        <taxon>Metazoa</taxon>
        <taxon>Chordata</taxon>
        <taxon>Craniata</taxon>
        <taxon>Vertebrata</taxon>
        <taxon>Euteleostomi</taxon>
        <taxon>Amphibia</taxon>
        <taxon>Batrachia</taxon>
        <taxon>Anura</taxon>
        <taxon>Pelobatoidea</taxon>
        <taxon>Pelobatidae</taxon>
        <taxon>Pelobates</taxon>
    </lineage>
</organism>
<evidence type="ECO:0000313" key="19">
    <source>
        <dbReference type="Proteomes" id="UP001295444"/>
    </source>
</evidence>
<evidence type="ECO:0000259" key="15">
    <source>
        <dbReference type="PROSITE" id="PS50227"/>
    </source>
</evidence>
<dbReference type="PRINTS" id="PR00249">
    <property type="entry name" value="GPCRSECRETIN"/>
</dbReference>
<protein>
    <submittedName>
        <fullName evidence="18">Adhesion G- coupled receptor F3</fullName>
    </submittedName>
</protein>
<evidence type="ECO:0000256" key="10">
    <source>
        <dbReference type="ARBA" id="ARBA00023224"/>
    </source>
</evidence>
<feature type="transmembrane region" description="Helical" evidence="12">
    <location>
        <begin position="1046"/>
        <end position="1064"/>
    </location>
</feature>
<evidence type="ECO:0000259" key="16">
    <source>
        <dbReference type="PROSITE" id="PS50261"/>
    </source>
</evidence>
<dbReference type="Gene3D" id="1.20.1070.10">
    <property type="entry name" value="Rhodopsin 7-helix transmembrane proteins"/>
    <property type="match status" value="1"/>
</dbReference>
<keyword evidence="7" id="KW-1015">Disulfide bond</keyword>
<evidence type="ECO:0000256" key="2">
    <source>
        <dbReference type="ARBA" id="ARBA00007343"/>
    </source>
</evidence>
<dbReference type="InterPro" id="IPR046338">
    <property type="entry name" value="GAIN_dom_sf"/>
</dbReference>
<dbReference type="Pfam" id="PF01825">
    <property type="entry name" value="GPS"/>
    <property type="match status" value="1"/>
</dbReference>
<dbReference type="Pfam" id="PF00002">
    <property type="entry name" value="7tm_2"/>
    <property type="match status" value="1"/>
</dbReference>
<evidence type="ECO:0000256" key="9">
    <source>
        <dbReference type="ARBA" id="ARBA00023180"/>
    </source>
</evidence>
<dbReference type="SMART" id="SM00008">
    <property type="entry name" value="HormR"/>
    <property type="match status" value="1"/>
</dbReference>
<dbReference type="FunFam" id="1.20.1070.10:FF:000058">
    <property type="entry name" value="Adhesion G protein-coupled receptor F5"/>
    <property type="match status" value="1"/>
</dbReference>
<feature type="transmembrane region" description="Helical" evidence="12">
    <location>
        <begin position="1198"/>
        <end position="1222"/>
    </location>
</feature>
<evidence type="ECO:0000259" key="14">
    <source>
        <dbReference type="PROSITE" id="PS50221"/>
    </source>
</evidence>
<dbReference type="Pfam" id="PF25387">
    <property type="entry name" value="ADGRF3_N"/>
    <property type="match status" value="2"/>
</dbReference>
<dbReference type="SMART" id="SM00303">
    <property type="entry name" value="GPS"/>
    <property type="match status" value="1"/>
</dbReference>
<feature type="transmembrane region" description="Helical" evidence="12">
    <location>
        <begin position="1154"/>
        <end position="1178"/>
    </location>
</feature>
<evidence type="ECO:0000256" key="3">
    <source>
        <dbReference type="ARBA" id="ARBA00022692"/>
    </source>
</evidence>
<dbReference type="PANTHER" id="PTHR45813:SF10">
    <property type="entry name" value="ADHESION G-PROTEIN COUPLED RECEPTOR F3"/>
    <property type="match status" value="1"/>
</dbReference>
<dbReference type="GO" id="GO:0007189">
    <property type="term" value="P:adenylate cyclase-activating G protein-coupled receptor signaling pathway"/>
    <property type="evidence" value="ECO:0007669"/>
    <property type="project" value="TreeGrafter"/>
</dbReference>
<evidence type="ECO:0000256" key="7">
    <source>
        <dbReference type="ARBA" id="ARBA00023157"/>
    </source>
</evidence>
<keyword evidence="8 18" id="KW-0675">Receptor</keyword>
<dbReference type="PROSITE" id="PS50024">
    <property type="entry name" value="SEA"/>
    <property type="match status" value="1"/>
</dbReference>
<dbReference type="PROSITE" id="PS50227">
    <property type="entry name" value="G_PROTEIN_RECEP_F2_3"/>
    <property type="match status" value="1"/>
</dbReference>
<evidence type="ECO:0000259" key="17">
    <source>
        <dbReference type="PROSITE" id="PS50835"/>
    </source>
</evidence>
<keyword evidence="9" id="KW-0325">Glycoprotein</keyword>
<feature type="domain" description="SEA" evidence="13">
    <location>
        <begin position="242"/>
        <end position="363"/>
    </location>
</feature>